<dbReference type="PROSITE" id="PS00028">
    <property type="entry name" value="ZINC_FINGER_C2H2_1"/>
    <property type="match status" value="1"/>
</dbReference>
<dbReference type="Pfam" id="PF00096">
    <property type="entry name" value="zf-C2H2"/>
    <property type="match status" value="1"/>
</dbReference>
<feature type="domain" description="C2H2-type" evidence="13">
    <location>
        <begin position="37"/>
        <end position="64"/>
    </location>
</feature>
<name>A0A5N5SU55_9CRUS</name>
<protein>
    <submittedName>
        <fullName evidence="14">Zinc finger protein</fullName>
    </submittedName>
</protein>
<dbReference type="GO" id="GO:0005634">
    <property type="term" value="C:nucleus"/>
    <property type="evidence" value="ECO:0007669"/>
    <property type="project" value="UniProtKB-SubCell"/>
</dbReference>
<keyword evidence="5" id="KW-0677">Repeat</keyword>
<evidence type="ECO:0000256" key="12">
    <source>
        <dbReference type="PROSITE-ProRule" id="PRU00042"/>
    </source>
</evidence>
<dbReference type="PANTHER" id="PTHR23235:SF120">
    <property type="entry name" value="KRUPPEL-LIKE FACTOR 15"/>
    <property type="match status" value="1"/>
</dbReference>
<keyword evidence="15" id="KW-1185">Reference proteome</keyword>
<evidence type="ECO:0000256" key="11">
    <source>
        <dbReference type="ARBA" id="ARBA00023242"/>
    </source>
</evidence>
<dbReference type="PROSITE" id="PS50157">
    <property type="entry name" value="ZINC_FINGER_C2H2_2"/>
    <property type="match status" value="1"/>
</dbReference>
<accession>A0A5N5SU55</accession>
<comment type="function">
    <text evidence="1">May be involved in transcriptional regulation.</text>
</comment>
<dbReference type="SMART" id="SM00355">
    <property type="entry name" value="ZnF_C2H2"/>
    <property type="match status" value="1"/>
</dbReference>
<dbReference type="EMBL" id="SEYY01019943">
    <property type="protein sequence ID" value="KAB7497753.1"/>
    <property type="molecule type" value="Genomic_DNA"/>
</dbReference>
<keyword evidence="8" id="KW-0805">Transcription regulation</keyword>
<evidence type="ECO:0000256" key="10">
    <source>
        <dbReference type="ARBA" id="ARBA00023163"/>
    </source>
</evidence>
<dbReference type="GO" id="GO:0008270">
    <property type="term" value="F:zinc ion binding"/>
    <property type="evidence" value="ECO:0007669"/>
    <property type="project" value="UniProtKB-KW"/>
</dbReference>
<dbReference type="AlphaFoldDB" id="A0A5N5SU55"/>
<keyword evidence="6 12" id="KW-0863">Zinc-finger</keyword>
<comment type="caution">
    <text evidence="14">The sequence shown here is derived from an EMBL/GenBank/DDBJ whole genome shotgun (WGS) entry which is preliminary data.</text>
</comment>
<evidence type="ECO:0000256" key="9">
    <source>
        <dbReference type="ARBA" id="ARBA00023125"/>
    </source>
</evidence>
<keyword evidence="10" id="KW-0804">Transcription</keyword>
<evidence type="ECO:0000313" key="14">
    <source>
        <dbReference type="EMBL" id="KAB7497753.1"/>
    </source>
</evidence>
<keyword evidence="4" id="KW-0479">Metal-binding</keyword>
<evidence type="ECO:0000256" key="8">
    <source>
        <dbReference type="ARBA" id="ARBA00023015"/>
    </source>
</evidence>
<evidence type="ECO:0000259" key="13">
    <source>
        <dbReference type="PROSITE" id="PS50157"/>
    </source>
</evidence>
<evidence type="ECO:0000313" key="15">
    <source>
        <dbReference type="Proteomes" id="UP000326759"/>
    </source>
</evidence>
<keyword evidence="9" id="KW-0238">DNA-binding</keyword>
<dbReference type="FunFam" id="3.30.160.60:FF:000688">
    <property type="entry name" value="zinc finger protein 197 isoform X1"/>
    <property type="match status" value="1"/>
</dbReference>
<proteinExistence type="inferred from homology"/>
<evidence type="ECO:0000256" key="7">
    <source>
        <dbReference type="ARBA" id="ARBA00022833"/>
    </source>
</evidence>
<evidence type="ECO:0000256" key="6">
    <source>
        <dbReference type="ARBA" id="ARBA00022771"/>
    </source>
</evidence>
<dbReference type="GO" id="GO:0000978">
    <property type="term" value="F:RNA polymerase II cis-regulatory region sequence-specific DNA binding"/>
    <property type="evidence" value="ECO:0007669"/>
    <property type="project" value="TreeGrafter"/>
</dbReference>
<evidence type="ECO:0000256" key="1">
    <source>
        <dbReference type="ARBA" id="ARBA00003767"/>
    </source>
</evidence>
<evidence type="ECO:0000256" key="4">
    <source>
        <dbReference type="ARBA" id="ARBA00022723"/>
    </source>
</evidence>
<evidence type="ECO:0000256" key="5">
    <source>
        <dbReference type="ARBA" id="ARBA00022737"/>
    </source>
</evidence>
<evidence type="ECO:0000256" key="2">
    <source>
        <dbReference type="ARBA" id="ARBA00004123"/>
    </source>
</evidence>
<gene>
    <name evidence="14" type="ORF">Anas_05426</name>
</gene>
<dbReference type="InterPro" id="IPR013087">
    <property type="entry name" value="Znf_C2H2_type"/>
</dbReference>
<organism evidence="14 15">
    <name type="scientific">Armadillidium nasatum</name>
    <dbReference type="NCBI Taxonomy" id="96803"/>
    <lineage>
        <taxon>Eukaryota</taxon>
        <taxon>Metazoa</taxon>
        <taxon>Ecdysozoa</taxon>
        <taxon>Arthropoda</taxon>
        <taxon>Crustacea</taxon>
        <taxon>Multicrustacea</taxon>
        <taxon>Malacostraca</taxon>
        <taxon>Eumalacostraca</taxon>
        <taxon>Peracarida</taxon>
        <taxon>Isopoda</taxon>
        <taxon>Oniscidea</taxon>
        <taxon>Crinocheta</taxon>
        <taxon>Armadillidiidae</taxon>
        <taxon>Armadillidium</taxon>
    </lineage>
</organism>
<dbReference type="OrthoDB" id="6371101at2759"/>
<dbReference type="PANTHER" id="PTHR23235">
    <property type="entry name" value="KRUEPPEL-LIKE TRANSCRIPTION FACTOR"/>
    <property type="match status" value="1"/>
</dbReference>
<keyword evidence="11" id="KW-0539">Nucleus</keyword>
<sequence length="167" mass="19633">MGFNILTFEKERMFPISDPLRRVDRLCSSGGGETRIHKCTFCSRKFKRKDHLKTHIRIHTGERPYKCKICGRGFIQSQQIIYLVPRRILWNILRRVKYDVPDSLLILKSVCKVTSPRLSYEEVAIRNVEYVLFFLLPKSSLLAVVESLVGGREIYISIYKLYILHKK</sequence>
<keyword evidence="7" id="KW-0862">Zinc</keyword>
<dbReference type="SUPFAM" id="SSF57667">
    <property type="entry name" value="beta-beta-alpha zinc fingers"/>
    <property type="match status" value="1"/>
</dbReference>
<dbReference type="InterPro" id="IPR036236">
    <property type="entry name" value="Znf_C2H2_sf"/>
</dbReference>
<dbReference type="Gene3D" id="3.30.160.60">
    <property type="entry name" value="Classic Zinc Finger"/>
    <property type="match status" value="2"/>
</dbReference>
<dbReference type="FunFam" id="3.30.160.60:FF:000226">
    <property type="entry name" value="Zinc finger protein 236 variant"/>
    <property type="match status" value="1"/>
</dbReference>
<dbReference type="GO" id="GO:0000981">
    <property type="term" value="F:DNA-binding transcription factor activity, RNA polymerase II-specific"/>
    <property type="evidence" value="ECO:0007669"/>
    <property type="project" value="TreeGrafter"/>
</dbReference>
<comment type="similarity">
    <text evidence="3">Belongs to the krueppel C2H2-type zinc-finger protein family.</text>
</comment>
<evidence type="ECO:0000256" key="3">
    <source>
        <dbReference type="ARBA" id="ARBA00006991"/>
    </source>
</evidence>
<dbReference type="Proteomes" id="UP000326759">
    <property type="component" value="Unassembled WGS sequence"/>
</dbReference>
<reference evidence="14 15" key="1">
    <citation type="journal article" date="2019" name="PLoS Biol.">
        <title>Sex chromosomes control vertical transmission of feminizing Wolbachia symbionts in an isopod.</title>
        <authorList>
            <person name="Becking T."/>
            <person name="Chebbi M.A."/>
            <person name="Giraud I."/>
            <person name="Moumen B."/>
            <person name="Laverre T."/>
            <person name="Caubet Y."/>
            <person name="Peccoud J."/>
            <person name="Gilbert C."/>
            <person name="Cordaux R."/>
        </authorList>
    </citation>
    <scope>NUCLEOTIDE SEQUENCE [LARGE SCALE GENOMIC DNA]</scope>
    <source>
        <strain evidence="14">ANa2</strain>
        <tissue evidence="14">Whole body excluding digestive tract and cuticle</tissue>
    </source>
</reference>
<comment type="subcellular location">
    <subcellularLocation>
        <location evidence="2">Nucleus</location>
    </subcellularLocation>
</comment>